<organism evidence="1 2">
    <name type="scientific">Dentiscutata erythropus</name>
    <dbReference type="NCBI Taxonomy" id="1348616"/>
    <lineage>
        <taxon>Eukaryota</taxon>
        <taxon>Fungi</taxon>
        <taxon>Fungi incertae sedis</taxon>
        <taxon>Mucoromycota</taxon>
        <taxon>Glomeromycotina</taxon>
        <taxon>Glomeromycetes</taxon>
        <taxon>Diversisporales</taxon>
        <taxon>Gigasporaceae</taxon>
        <taxon>Dentiscutata</taxon>
    </lineage>
</organism>
<reference evidence="1" key="1">
    <citation type="submission" date="2021-06" db="EMBL/GenBank/DDBJ databases">
        <authorList>
            <person name="Kallberg Y."/>
            <person name="Tangrot J."/>
            <person name="Rosling A."/>
        </authorList>
    </citation>
    <scope>NUCLEOTIDE SEQUENCE</scope>
    <source>
        <strain evidence="1">MA453B</strain>
    </source>
</reference>
<dbReference type="Proteomes" id="UP000789405">
    <property type="component" value="Unassembled WGS sequence"/>
</dbReference>
<dbReference type="AlphaFoldDB" id="A0A9N9JYH8"/>
<proteinExistence type="predicted"/>
<sequence length="113" mass="13527">QIYEKFEDAIHALGLLDEENNEFDKRLTQDLFDNNYQSLIEDYCRAIKKDLTDLTSEQVKLFKTKALIDIEKYLIHFRKNLVDFNFDKLDYTLADLTPEEINIQYQLLMTKII</sequence>
<dbReference type="EMBL" id="CAJVPY010037761">
    <property type="protein sequence ID" value="CAG8803269.1"/>
    <property type="molecule type" value="Genomic_DNA"/>
</dbReference>
<evidence type="ECO:0000313" key="1">
    <source>
        <dbReference type="EMBL" id="CAG8803269.1"/>
    </source>
</evidence>
<evidence type="ECO:0000313" key="2">
    <source>
        <dbReference type="Proteomes" id="UP000789405"/>
    </source>
</evidence>
<dbReference type="OrthoDB" id="2479577at2759"/>
<accession>A0A9N9JYH8</accession>
<feature type="non-terminal residue" evidence="1">
    <location>
        <position position="113"/>
    </location>
</feature>
<name>A0A9N9JYH8_9GLOM</name>
<comment type="caution">
    <text evidence="1">The sequence shown here is derived from an EMBL/GenBank/DDBJ whole genome shotgun (WGS) entry which is preliminary data.</text>
</comment>
<keyword evidence="2" id="KW-1185">Reference proteome</keyword>
<gene>
    <name evidence="1" type="ORF">DERYTH_LOCUS23855</name>
</gene>
<protein>
    <submittedName>
        <fullName evidence="1">12136_t:CDS:1</fullName>
    </submittedName>
</protein>